<name>A0A1M7YJ06_9BACT</name>
<keyword evidence="3" id="KW-1185">Reference proteome</keyword>
<protein>
    <submittedName>
        <fullName evidence="2">PilZ domain-containing protein</fullName>
    </submittedName>
</protein>
<organism evidence="2 3">
    <name type="scientific">Desulfopila aestuarii DSM 18488</name>
    <dbReference type="NCBI Taxonomy" id="1121416"/>
    <lineage>
        <taxon>Bacteria</taxon>
        <taxon>Pseudomonadati</taxon>
        <taxon>Thermodesulfobacteriota</taxon>
        <taxon>Desulfobulbia</taxon>
        <taxon>Desulfobulbales</taxon>
        <taxon>Desulfocapsaceae</taxon>
        <taxon>Desulfopila</taxon>
    </lineage>
</organism>
<proteinExistence type="predicted"/>
<gene>
    <name evidence="2" type="ORF">SAMN02745220_04643</name>
</gene>
<dbReference type="Pfam" id="PF07238">
    <property type="entry name" value="PilZ"/>
    <property type="match status" value="1"/>
</dbReference>
<dbReference type="AlphaFoldDB" id="A0A1M7YJ06"/>
<evidence type="ECO:0000259" key="1">
    <source>
        <dbReference type="Pfam" id="PF07238"/>
    </source>
</evidence>
<dbReference type="Proteomes" id="UP000184603">
    <property type="component" value="Unassembled WGS sequence"/>
</dbReference>
<dbReference type="InterPro" id="IPR009875">
    <property type="entry name" value="PilZ_domain"/>
</dbReference>
<evidence type="ECO:0000313" key="2">
    <source>
        <dbReference type="EMBL" id="SHO52590.1"/>
    </source>
</evidence>
<accession>A0A1M7YJ06</accession>
<dbReference type="SUPFAM" id="SSF141371">
    <property type="entry name" value="PilZ domain-like"/>
    <property type="match status" value="1"/>
</dbReference>
<dbReference type="Gene3D" id="2.40.10.220">
    <property type="entry name" value="predicted glycosyltransferase like domains"/>
    <property type="match status" value="1"/>
</dbReference>
<sequence length="246" mass="28313">MTVMLYCVLGPMTKQISHSKVVVDLKNNRLEFSFAETITRNDLNTLYTDVRFCVADLKTDFDVISDFSSSKVIRLESIPTIRKIMNYLITNGVREVIRVVQDDRLIYKQFLNLALNIPGYKPEYCATRQDALNRLEFNIKRNGIRLQIPSISVELVFDDIQEHGRLIDISVTGCAISGCRSQPELAKEILLIFPFEQNDTPRLSLKAKVVRSSKRGIFAVQFIDMDNQHKNILWQSILAEIQRVEK</sequence>
<feature type="domain" description="PilZ" evidence="1">
    <location>
        <begin position="149"/>
        <end position="237"/>
    </location>
</feature>
<dbReference type="EMBL" id="FRFE01000037">
    <property type="protein sequence ID" value="SHO52590.1"/>
    <property type="molecule type" value="Genomic_DNA"/>
</dbReference>
<evidence type="ECO:0000313" key="3">
    <source>
        <dbReference type="Proteomes" id="UP000184603"/>
    </source>
</evidence>
<reference evidence="2 3" key="1">
    <citation type="submission" date="2016-12" db="EMBL/GenBank/DDBJ databases">
        <authorList>
            <person name="Song W.-J."/>
            <person name="Kurnit D.M."/>
        </authorList>
    </citation>
    <scope>NUCLEOTIDE SEQUENCE [LARGE SCALE GENOMIC DNA]</scope>
    <source>
        <strain evidence="2 3">DSM 18488</strain>
    </source>
</reference>
<dbReference type="GO" id="GO:0035438">
    <property type="term" value="F:cyclic-di-GMP binding"/>
    <property type="evidence" value="ECO:0007669"/>
    <property type="project" value="InterPro"/>
</dbReference>